<dbReference type="GO" id="GO:0045893">
    <property type="term" value="P:positive regulation of DNA-templated transcription"/>
    <property type="evidence" value="ECO:0007669"/>
    <property type="project" value="TreeGrafter"/>
</dbReference>
<dbReference type="EMBL" id="CVQI01021112">
    <property type="protein sequence ID" value="CRK28406.1"/>
    <property type="molecule type" value="Genomic_DNA"/>
</dbReference>
<comment type="similarity">
    <text evidence="2 9">Belongs to the Mediator complex subunit 16 family.</text>
</comment>
<sequence length="1128" mass="124584">MPLMLDNPMETTTHDGDQVMNHGAISAGDIPMNGPMQVDGLDVDDLFGDGVNLTLPNVRGPTRQLAQRVDEMRTRGCAQGIAWSKSGTIASISPDGRSVQVRYLRADPKTGGWGLSEPTTVDAITASPSTPIVHLAWAATSSNELAVIDAAGRVAILAFSVSLNRPFLTRKWDADHVDDLHAIAGCFWLPLASQHKNYHVFHGPAVKDATAYRYESSFIHAFGPWHPNPAKSALLCVTTSGMLRLFWSQSNNKLEETTLELDSFSSSDDLITHASLHSDKSKPFRETLPVHACSQILDHMYIALATASRQLRLVRVSISWGPPQPDNKLPPSGQPLNPTMTAKHLAISSWMPNGQSGNPIDASMTQISHIELLPSQLDNTGHSWVPMNVLVVRSYLPTTNSPFQEMQSVIDRWEVGHEPSPALHPAFEQMGSRRNSSAGGNDKDPNRLKRLDPVFINKVIVGMQTIHFGKAVCIAFSDGSVEYRDRFTMQETYNELSLDRVMTLNQVGFTFSEGTPCLQVAFSPTNCSVAQIQDDGQVKWNGLHYPLGDIGNSNQDVRCSHRGSHSSGFCCDILPAFTRDWVNELVRMLKVPVDYSEEAHHEALVRNSSLQLCFSILNHLGFNGEFNPRSSSGKFAFLSLNIRNVVILITIASNTPTNMREKLNPLDEHEVIDALCGCAQWSVDLLAYLADSLFALLDDPKFTELLQPRNYSEISNYLRSRADPSLQLLLCSATRGFLSAVCRRLTHLDQISHRAIEFYDRRAAMQNATDPSGQSKVATIALNKSYQRMQHIISNSHIKVQDFEHLLTTLTSDIRSTYQTAFAGLAAQAQQKNESNGTANTQQGQKQIDAQIRGAQIISELNLLLAAQPPPPFLTVLKKLFSQDLRAAMQNATDPSGQSKVATIALNKSYQRMQHIISNSHIKVQHFDHLLTTLTSDIRSTYQTAFAGLAAQAQQKNESNGTANTQQGQKQIDAQIRGAQIISELNLLLAAQPPAPFLTVLKKLFGQDLRAFRAQTDPSKLFFADLGLLEVDDAPRVLGARRAAARYVDVFRRVEMTNRAGPREETPEEQLQQRGGRGGPLQWRRCVRCAAVMEDVFGSRPGFTFVLTQQRKCSCGGYWALLPKASIA</sequence>
<keyword evidence="7 9" id="KW-0539">Nucleus</keyword>
<dbReference type="InterPro" id="IPR048338">
    <property type="entry name" value="Mediator_Med16"/>
</dbReference>
<evidence type="ECO:0000313" key="14">
    <source>
        <dbReference type="Proteomes" id="UP000045706"/>
    </source>
</evidence>
<organism evidence="13 14">
    <name type="scientific">Verticillium longisporum</name>
    <name type="common">Verticillium dahliae var. longisporum</name>
    <dbReference type="NCBI Taxonomy" id="100787"/>
    <lineage>
        <taxon>Eukaryota</taxon>
        <taxon>Fungi</taxon>
        <taxon>Dikarya</taxon>
        <taxon>Ascomycota</taxon>
        <taxon>Pezizomycotina</taxon>
        <taxon>Sordariomycetes</taxon>
        <taxon>Hypocreomycetidae</taxon>
        <taxon>Glomerellales</taxon>
        <taxon>Plectosphaerellaceae</taxon>
        <taxon>Verticillium</taxon>
    </lineage>
</organism>
<name>A0A0G4M2A0_VERLO</name>
<evidence type="ECO:0000259" key="12">
    <source>
        <dbReference type="Pfam" id="PF20719"/>
    </source>
</evidence>
<dbReference type="AlphaFoldDB" id="A0A0G4M2A0"/>
<dbReference type="InterPro" id="IPR048339">
    <property type="entry name" value="Mediator_Med16_C"/>
</dbReference>
<reference evidence="14" key="1">
    <citation type="submission" date="2015-05" db="EMBL/GenBank/DDBJ databases">
        <authorList>
            <person name="Fogelqvist Johan"/>
        </authorList>
    </citation>
    <scope>NUCLEOTIDE SEQUENCE [LARGE SCALE GENOMIC DNA]</scope>
</reference>
<evidence type="ECO:0000256" key="9">
    <source>
        <dbReference type="RuleBase" id="RU364149"/>
    </source>
</evidence>
<evidence type="ECO:0000256" key="4">
    <source>
        <dbReference type="ARBA" id="ARBA00023015"/>
    </source>
</evidence>
<dbReference type="PANTHER" id="PTHR13224">
    <property type="entry name" value="THYROID HORMONE RECEPTOR-ASSOCIATED PROTEIN-RELATED"/>
    <property type="match status" value="1"/>
</dbReference>
<feature type="region of interest" description="Disordered" evidence="10">
    <location>
        <begin position="421"/>
        <end position="447"/>
    </location>
</feature>
<comment type="function">
    <text evidence="9">Component of the Mediator complex, a coactivator involved in the regulated transcription of nearly all RNA polymerase II-dependent genes. Mediator functions as a bridge to convey information from gene-specific regulatory proteins to the basal RNA polymerase II transcription machinery. Mediator is recruited to promoters by direct interactions with regulatory proteins and serves as a scaffold for the assembly of a functional preinitiation complex with RNA polymerase II and the general transcription factors.</text>
</comment>
<dbReference type="Pfam" id="PF11635">
    <property type="entry name" value="Med16_N"/>
    <property type="match status" value="1"/>
</dbReference>
<feature type="domain" description="Mediator complex subunit 16 C-terminal" evidence="12">
    <location>
        <begin position="1012"/>
        <end position="1120"/>
    </location>
</feature>
<evidence type="ECO:0000256" key="5">
    <source>
        <dbReference type="ARBA" id="ARBA00023159"/>
    </source>
</evidence>
<evidence type="ECO:0000256" key="1">
    <source>
        <dbReference type="ARBA" id="ARBA00004123"/>
    </source>
</evidence>
<gene>
    <name evidence="9" type="primary">MED16</name>
    <name evidence="13" type="ORF">BN1723_003518</name>
</gene>
<comment type="subcellular location">
    <subcellularLocation>
        <location evidence="1 9">Nucleus</location>
    </subcellularLocation>
</comment>
<dbReference type="GO" id="GO:0016592">
    <property type="term" value="C:mediator complex"/>
    <property type="evidence" value="ECO:0007669"/>
    <property type="project" value="InterPro"/>
</dbReference>
<dbReference type="PANTHER" id="PTHR13224:SF6">
    <property type="entry name" value="MEDIATOR OF RNA POLYMERASE II TRANSCRIPTION SUBUNIT 16"/>
    <property type="match status" value="1"/>
</dbReference>
<evidence type="ECO:0000259" key="11">
    <source>
        <dbReference type="Pfam" id="PF11635"/>
    </source>
</evidence>
<dbReference type="Proteomes" id="UP000045706">
    <property type="component" value="Unassembled WGS sequence"/>
</dbReference>
<keyword evidence="5 9" id="KW-0010">Activator</keyword>
<evidence type="ECO:0000256" key="6">
    <source>
        <dbReference type="ARBA" id="ARBA00023163"/>
    </source>
</evidence>
<feature type="region of interest" description="Disordered" evidence="10">
    <location>
        <begin position="1059"/>
        <end position="1080"/>
    </location>
</feature>
<evidence type="ECO:0000256" key="8">
    <source>
        <dbReference type="ARBA" id="ARBA00032015"/>
    </source>
</evidence>
<comment type="subunit">
    <text evidence="9">Component of the Mediator complex.</text>
</comment>
<feature type="domain" description="Mediator complex subunit Med16 N-terminal" evidence="11">
    <location>
        <begin position="175"/>
        <end position="512"/>
    </location>
</feature>
<evidence type="ECO:0000256" key="10">
    <source>
        <dbReference type="SAM" id="MobiDB-lite"/>
    </source>
</evidence>
<evidence type="ECO:0000256" key="7">
    <source>
        <dbReference type="ARBA" id="ARBA00023242"/>
    </source>
</evidence>
<dbReference type="Pfam" id="PF20719">
    <property type="entry name" value="Med16_C"/>
    <property type="match status" value="1"/>
</dbReference>
<keyword evidence="6 9" id="KW-0804">Transcription</keyword>
<evidence type="ECO:0000313" key="13">
    <source>
        <dbReference type="EMBL" id="CRK28406.1"/>
    </source>
</evidence>
<evidence type="ECO:0000256" key="3">
    <source>
        <dbReference type="ARBA" id="ARBA00019614"/>
    </source>
</evidence>
<protein>
    <recommendedName>
        <fullName evidence="3 9">Mediator of RNA polymerase II transcription subunit 16</fullName>
    </recommendedName>
    <alternativeName>
        <fullName evidence="8 9">Mediator complex subunit 16</fullName>
    </alternativeName>
</protein>
<proteinExistence type="inferred from homology"/>
<dbReference type="InterPro" id="IPR021665">
    <property type="entry name" value="Mediator_Med16_N"/>
</dbReference>
<accession>A0A0G4M2A0</accession>
<keyword evidence="4 9" id="KW-0805">Transcription regulation</keyword>
<evidence type="ECO:0000256" key="2">
    <source>
        <dbReference type="ARBA" id="ARBA00006543"/>
    </source>
</evidence>